<evidence type="ECO:0000313" key="2">
    <source>
        <dbReference type="EMBL" id="CAG9810397.1"/>
    </source>
</evidence>
<dbReference type="AlphaFoldDB" id="A0A9N9S4U0"/>
<accession>A0A9N9S4U0</accession>
<feature type="chain" id="PRO_5040317035" evidence="1">
    <location>
        <begin position="18"/>
        <end position="186"/>
    </location>
</feature>
<dbReference type="PROSITE" id="PS51257">
    <property type="entry name" value="PROKAR_LIPOPROTEIN"/>
    <property type="match status" value="1"/>
</dbReference>
<dbReference type="PANTHER" id="PTHR31649:SF1">
    <property type="entry name" value="FARNESOIC ACID O-METHYL TRANSFERASE DOMAIN-CONTAINING PROTEIN"/>
    <property type="match status" value="1"/>
</dbReference>
<keyword evidence="3" id="KW-1185">Reference proteome</keyword>
<feature type="signal peptide" evidence="1">
    <location>
        <begin position="1"/>
        <end position="17"/>
    </location>
</feature>
<dbReference type="SMART" id="SM00696">
    <property type="entry name" value="DM9"/>
    <property type="match status" value="1"/>
</dbReference>
<evidence type="ECO:0000313" key="3">
    <source>
        <dbReference type="Proteomes" id="UP001153620"/>
    </source>
</evidence>
<dbReference type="InterPro" id="IPR006616">
    <property type="entry name" value="DM9_repeat"/>
</dbReference>
<protein>
    <submittedName>
        <fullName evidence="2">Uncharacterized protein</fullName>
    </submittedName>
</protein>
<name>A0A9N9S4U0_9DIPT</name>
<dbReference type="EMBL" id="OU895880">
    <property type="protein sequence ID" value="CAG9810397.1"/>
    <property type="molecule type" value="Genomic_DNA"/>
</dbReference>
<organism evidence="2 3">
    <name type="scientific">Chironomus riparius</name>
    <dbReference type="NCBI Taxonomy" id="315576"/>
    <lineage>
        <taxon>Eukaryota</taxon>
        <taxon>Metazoa</taxon>
        <taxon>Ecdysozoa</taxon>
        <taxon>Arthropoda</taxon>
        <taxon>Hexapoda</taxon>
        <taxon>Insecta</taxon>
        <taxon>Pterygota</taxon>
        <taxon>Neoptera</taxon>
        <taxon>Endopterygota</taxon>
        <taxon>Diptera</taxon>
        <taxon>Nematocera</taxon>
        <taxon>Chironomoidea</taxon>
        <taxon>Chironomidae</taxon>
        <taxon>Chironominae</taxon>
        <taxon>Chironomus</taxon>
    </lineage>
</organism>
<proteinExistence type="predicted"/>
<reference evidence="2" key="1">
    <citation type="submission" date="2022-01" db="EMBL/GenBank/DDBJ databases">
        <authorList>
            <person name="King R."/>
        </authorList>
    </citation>
    <scope>NUCLEOTIDE SEQUENCE</scope>
</reference>
<dbReference type="PANTHER" id="PTHR31649">
    <property type="entry name" value="AGAP009604-PA"/>
    <property type="match status" value="1"/>
</dbReference>
<gene>
    <name evidence="2" type="ORF">CHIRRI_LOCUS13211</name>
</gene>
<sequence>MKLLIITFTLLIASCCCQDSFNSHTYPELQVDPKAYSDQLNEDGVWMKWNTTISGVPSNAVYGGYDLYGATYIIRADHTTPDAIYAGKIIGKYNPWQKMAYVGHNSHEFKKNDFEILTHERWVWTNKSDQRSKISGSNGFNICRIEVGTEGYMIPGKLDSDGRWCTVSYSGTEVLSSNYEVLCKTC</sequence>
<dbReference type="Proteomes" id="UP001153620">
    <property type="component" value="Chromosome 4"/>
</dbReference>
<dbReference type="Pfam" id="PF11901">
    <property type="entry name" value="DM9"/>
    <property type="match status" value="1"/>
</dbReference>
<keyword evidence="1" id="KW-0732">Signal</keyword>
<evidence type="ECO:0000256" key="1">
    <source>
        <dbReference type="SAM" id="SignalP"/>
    </source>
</evidence>
<reference evidence="2" key="2">
    <citation type="submission" date="2022-10" db="EMBL/GenBank/DDBJ databases">
        <authorList>
            <consortium name="ENA_rothamsted_submissions"/>
            <consortium name="culmorum"/>
            <person name="King R."/>
        </authorList>
    </citation>
    <scope>NUCLEOTIDE SEQUENCE</scope>
</reference>